<proteinExistence type="predicted"/>
<dbReference type="EMBL" id="BK015354">
    <property type="protein sequence ID" value="DAE02869.1"/>
    <property type="molecule type" value="Genomic_DNA"/>
</dbReference>
<accession>A0A8S5P8E0</accession>
<organism evidence="1">
    <name type="scientific">Siphoviridae sp. ctrvp54</name>
    <dbReference type="NCBI Taxonomy" id="2825690"/>
    <lineage>
        <taxon>Viruses</taxon>
        <taxon>Duplodnaviria</taxon>
        <taxon>Heunggongvirae</taxon>
        <taxon>Uroviricota</taxon>
        <taxon>Caudoviricetes</taxon>
    </lineage>
</organism>
<protein>
    <submittedName>
        <fullName evidence="1">Restriction alleviation protein</fullName>
    </submittedName>
</protein>
<name>A0A8S5P8E0_9CAUD</name>
<reference evidence="1" key="1">
    <citation type="journal article" date="2021" name="Proc. Natl. Acad. Sci. U.S.A.">
        <title>A Catalog of Tens of Thousands of Viruses from Human Metagenomes Reveals Hidden Associations with Chronic Diseases.</title>
        <authorList>
            <person name="Tisza M.J."/>
            <person name="Buck C.B."/>
        </authorList>
    </citation>
    <scope>NUCLEOTIDE SEQUENCE</scope>
    <source>
        <strain evidence="1">Ctrvp54</strain>
    </source>
</reference>
<evidence type="ECO:0000313" key="1">
    <source>
        <dbReference type="EMBL" id="DAE02869.1"/>
    </source>
</evidence>
<sequence length="92" mass="10681">MITINLRDEKAIGAFIRGQQEIKRERLEKQLKSCSLCGFKADLLHFPICGMNYDDKYTVVCSNFLCRCNEAKETFEKPEDAVKAWNEGNMRE</sequence>